<accession>A0A8J7W7K0</accession>
<keyword evidence="2" id="KW-1185">Reference proteome</keyword>
<dbReference type="Proteomes" id="UP000730161">
    <property type="component" value="Unassembled WGS sequence"/>
</dbReference>
<evidence type="ECO:0000313" key="1">
    <source>
        <dbReference type="EMBL" id="MBR1369854.1"/>
    </source>
</evidence>
<dbReference type="AlphaFoldDB" id="A0A8J7W7K0"/>
<evidence type="ECO:0000313" key="2">
    <source>
        <dbReference type="Proteomes" id="UP000730161"/>
    </source>
</evidence>
<gene>
    <name evidence="1" type="ORF">RJ53_10345</name>
</gene>
<sequence>MQRRFKVDPERLKRFSFEPFAGLQRRIAEDHDLKRRLQEDLPGTLEEEGIVVDDAFRQMVSDQWHAQIEADTRLIMATIPENRKPYYRMVQSGEPVKVRVSIDPKTGEITTVPREEGP</sequence>
<proteinExistence type="predicted"/>
<name>A0A8J7W7K0_9EURY</name>
<reference evidence="1" key="1">
    <citation type="submission" date="2014-12" db="EMBL/GenBank/DDBJ databases">
        <authorList>
            <person name="Huang H.-H."/>
            <person name="Chen S.-C."/>
            <person name="Lai M.-C."/>
        </authorList>
    </citation>
    <scope>NUCLEOTIDE SEQUENCE</scope>
    <source>
        <strain evidence="1">K1F9705b</strain>
    </source>
</reference>
<comment type="caution">
    <text evidence="1">The sequence shown here is derived from an EMBL/GenBank/DDBJ whole genome shotgun (WGS) entry which is preliminary data.</text>
</comment>
<dbReference type="RefSeq" id="WP_211531608.1">
    <property type="nucleotide sequence ID" value="NZ_JWHL01000022.1"/>
</dbReference>
<protein>
    <submittedName>
        <fullName evidence="1">Uncharacterized protein</fullName>
    </submittedName>
</protein>
<dbReference type="EMBL" id="JWHL01000022">
    <property type="protein sequence ID" value="MBR1369854.1"/>
    <property type="molecule type" value="Genomic_DNA"/>
</dbReference>
<organism evidence="1 2">
    <name type="scientific">Methanocalculus chunghsingensis</name>
    <dbReference type="NCBI Taxonomy" id="156457"/>
    <lineage>
        <taxon>Archaea</taxon>
        <taxon>Methanobacteriati</taxon>
        <taxon>Methanobacteriota</taxon>
        <taxon>Stenosarchaea group</taxon>
        <taxon>Methanomicrobia</taxon>
        <taxon>Methanomicrobiales</taxon>
        <taxon>Methanocalculaceae</taxon>
        <taxon>Methanocalculus</taxon>
    </lineage>
</organism>